<keyword evidence="1" id="KW-0175">Coiled coil</keyword>
<reference evidence="2 3" key="2">
    <citation type="submission" date="2018-11" db="EMBL/GenBank/DDBJ databases">
        <authorList>
            <consortium name="Pathogen Informatics"/>
        </authorList>
    </citation>
    <scope>NUCLEOTIDE SEQUENCE [LARGE SCALE GENOMIC DNA]</scope>
</reference>
<feature type="coiled-coil region" evidence="1">
    <location>
        <begin position="1"/>
        <end position="87"/>
    </location>
</feature>
<sequence length="115" mass="13713">MKQSHELLDELEKVLAEVDARDRSPELEELESIALSLEDRLQRALAQIQHTSLTAEPILTQIGEQEADQLRERLRSIGEQWKQYEDRVREKKRRLDERFADESELNNEIELLQFW</sequence>
<dbReference type="OrthoDB" id="6607178at2759"/>
<organism evidence="4">
    <name type="scientific">Gongylonema pulchrum</name>
    <dbReference type="NCBI Taxonomy" id="637853"/>
    <lineage>
        <taxon>Eukaryota</taxon>
        <taxon>Metazoa</taxon>
        <taxon>Ecdysozoa</taxon>
        <taxon>Nematoda</taxon>
        <taxon>Chromadorea</taxon>
        <taxon>Rhabditida</taxon>
        <taxon>Spirurina</taxon>
        <taxon>Spiruromorpha</taxon>
        <taxon>Spiruroidea</taxon>
        <taxon>Gongylonematidae</taxon>
        <taxon>Gongylonema</taxon>
    </lineage>
</organism>
<gene>
    <name evidence="2" type="ORF">GPUH_LOCUS4089</name>
</gene>
<evidence type="ECO:0000313" key="2">
    <source>
        <dbReference type="EMBL" id="VDK42470.1"/>
    </source>
</evidence>
<evidence type="ECO:0000313" key="4">
    <source>
        <dbReference type="WBParaSite" id="GPUH_0000409601-mRNA-1"/>
    </source>
</evidence>
<proteinExistence type="predicted"/>
<dbReference type="SUPFAM" id="SSF46966">
    <property type="entry name" value="Spectrin repeat"/>
    <property type="match status" value="1"/>
</dbReference>
<evidence type="ECO:0000256" key="1">
    <source>
        <dbReference type="SAM" id="Coils"/>
    </source>
</evidence>
<accession>A0A183D5U8</accession>
<keyword evidence="3" id="KW-1185">Reference proteome</keyword>
<evidence type="ECO:0000313" key="3">
    <source>
        <dbReference type="Proteomes" id="UP000271098"/>
    </source>
</evidence>
<dbReference type="Proteomes" id="UP000271098">
    <property type="component" value="Unassembled WGS sequence"/>
</dbReference>
<dbReference type="EMBL" id="UYRT01007448">
    <property type="protein sequence ID" value="VDK42470.1"/>
    <property type="molecule type" value="Genomic_DNA"/>
</dbReference>
<name>A0A183D5U8_9BILA</name>
<dbReference type="AlphaFoldDB" id="A0A183D5U8"/>
<protein>
    <submittedName>
        <fullName evidence="4">Peptide chain release factor 1</fullName>
    </submittedName>
</protein>
<reference evidence="4" key="1">
    <citation type="submission" date="2016-06" db="UniProtKB">
        <authorList>
            <consortium name="WormBaseParasite"/>
        </authorList>
    </citation>
    <scope>IDENTIFICATION</scope>
</reference>
<dbReference type="WBParaSite" id="GPUH_0000409601-mRNA-1">
    <property type="protein sequence ID" value="GPUH_0000409601-mRNA-1"/>
    <property type="gene ID" value="GPUH_0000409601"/>
</dbReference>